<gene>
    <name evidence="1" type="ORF">PEP31012_04451</name>
</gene>
<sequence>MQRLTVSDIQRLQRFLGAFQLLRKRKRIGLDRLDLGLTRQESREFTHFRGSHLFARSDNGIRTFLDFFEILDAHPVDMRQRLSIDSNIGQFEHLISYRRNLFKLLIPFFQNFNLQNFLDLFRTR</sequence>
<evidence type="ECO:0000313" key="2">
    <source>
        <dbReference type="Proteomes" id="UP000400981"/>
    </source>
</evidence>
<protein>
    <submittedName>
        <fullName evidence="1">Uncharacterized protein</fullName>
    </submittedName>
</protein>
<dbReference type="EMBL" id="CABPSH010000017">
    <property type="protein sequence ID" value="VVE46205.1"/>
    <property type="molecule type" value="Genomic_DNA"/>
</dbReference>
<accession>A0A5E4YD08</accession>
<name>A0A5E4YD08_9BURK</name>
<reference evidence="1 2" key="1">
    <citation type="submission" date="2019-08" db="EMBL/GenBank/DDBJ databases">
        <authorList>
            <person name="Peeters C."/>
        </authorList>
    </citation>
    <scope>NUCLEOTIDE SEQUENCE [LARGE SCALE GENOMIC DNA]</scope>
    <source>
        <strain evidence="1 2">LMG 31012</strain>
    </source>
</reference>
<dbReference type="AlphaFoldDB" id="A0A5E4YD08"/>
<proteinExistence type="predicted"/>
<evidence type="ECO:0000313" key="1">
    <source>
        <dbReference type="EMBL" id="VVE46205.1"/>
    </source>
</evidence>
<keyword evidence="2" id="KW-1185">Reference proteome</keyword>
<organism evidence="1 2">
    <name type="scientific">Pandoraea eparura</name>
    <dbReference type="NCBI Taxonomy" id="2508291"/>
    <lineage>
        <taxon>Bacteria</taxon>
        <taxon>Pseudomonadati</taxon>
        <taxon>Pseudomonadota</taxon>
        <taxon>Betaproteobacteria</taxon>
        <taxon>Burkholderiales</taxon>
        <taxon>Burkholderiaceae</taxon>
        <taxon>Pandoraea</taxon>
    </lineage>
</organism>
<dbReference type="Proteomes" id="UP000400981">
    <property type="component" value="Unassembled WGS sequence"/>
</dbReference>